<proteinExistence type="predicted"/>
<feature type="transmembrane region" description="Helical" evidence="1">
    <location>
        <begin position="377"/>
        <end position="402"/>
    </location>
</feature>
<name>A0A482XDE3_LAOST</name>
<dbReference type="GO" id="GO:0017080">
    <property type="term" value="F:sodium channel regulator activity"/>
    <property type="evidence" value="ECO:0007669"/>
    <property type="project" value="TreeGrafter"/>
</dbReference>
<organism evidence="2 3">
    <name type="scientific">Laodelphax striatellus</name>
    <name type="common">Small brown planthopper</name>
    <name type="synonym">Delphax striatella</name>
    <dbReference type="NCBI Taxonomy" id="195883"/>
    <lineage>
        <taxon>Eukaryota</taxon>
        <taxon>Metazoa</taxon>
        <taxon>Ecdysozoa</taxon>
        <taxon>Arthropoda</taxon>
        <taxon>Hexapoda</taxon>
        <taxon>Insecta</taxon>
        <taxon>Pterygota</taxon>
        <taxon>Neoptera</taxon>
        <taxon>Paraneoptera</taxon>
        <taxon>Hemiptera</taxon>
        <taxon>Auchenorrhyncha</taxon>
        <taxon>Fulgoroidea</taxon>
        <taxon>Delphacidae</taxon>
        <taxon>Criomorphinae</taxon>
        <taxon>Laodelphax</taxon>
    </lineage>
</organism>
<evidence type="ECO:0000313" key="2">
    <source>
        <dbReference type="EMBL" id="RZF43550.1"/>
    </source>
</evidence>
<keyword evidence="1" id="KW-0812">Transmembrane</keyword>
<reference evidence="2 3" key="1">
    <citation type="journal article" date="2017" name="Gigascience">
        <title>Genome sequence of the small brown planthopper, Laodelphax striatellus.</title>
        <authorList>
            <person name="Zhu J."/>
            <person name="Jiang F."/>
            <person name="Wang X."/>
            <person name="Yang P."/>
            <person name="Bao Y."/>
            <person name="Zhao W."/>
            <person name="Wang W."/>
            <person name="Lu H."/>
            <person name="Wang Q."/>
            <person name="Cui N."/>
            <person name="Li J."/>
            <person name="Chen X."/>
            <person name="Luo L."/>
            <person name="Yu J."/>
            <person name="Kang L."/>
            <person name="Cui F."/>
        </authorList>
    </citation>
    <scope>NUCLEOTIDE SEQUENCE [LARGE SCALE GENOMIC DNA]</scope>
    <source>
        <strain evidence="2">Lst14</strain>
    </source>
</reference>
<dbReference type="Proteomes" id="UP000291343">
    <property type="component" value="Unassembled WGS sequence"/>
</dbReference>
<sequence>MGGGGGRRKDKRRVIPEQDRGICGSICLCQLTLVLSCVAMVYLAVAVYAPSYQAFNAGYDPRPVMCQTVNAALVNNCEWASCGEWCLTKTSGYCSQLHVTARNNGTDIHVHNCTRLNTVSCPQVNTDALKRYNCNNDSECATLTGVFNCSLGHCANMSELFLCHHKADGIVVDSDKDNLKLNGFFECKKSKCTKIKRPFLCDRYCNKITTSSMNVFIQYEDNVYAGDCRQVTVGDKQIWNEQEVFMASCHTVERHGNNLRATDCLNGTILEESKLPQPYVNFSVFWTLVANSTTPVDPGQQYLPWQSKLTIYNYSRLLINLDGCVNTLRGECREFQSTHDSDGDNHTAQSRFPCYINRNDSSTVVARFNLDKTRRELLVAVLVPLTLFVVSLTALVVIAHSVQVGDDAKMRWRWKWLASPAAADCTEDAVNDEQLAMEDVLQANSEAAIADEIAANGH</sequence>
<gene>
    <name evidence="2" type="ORF">LSTR_LSTR012830</name>
</gene>
<dbReference type="PANTHER" id="PTHR12335">
    <property type="entry name" value="TIPE PROTEIN TEMPERATURE-INDUCED PARALYTIC E"/>
    <property type="match status" value="1"/>
</dbReference>
<protein>
    <submittedName>
        <fullName evidence="2">Uncharacterized protein</fullName>
    </submittedName>
</protein>
<evidence type="ECO:0000313" key="3">
    <source>
        <dbReference type="Proteomes" id="UP000291343"/>
    </source>
</evidence>
<dbReference type="STRING" id="195883.A0A482XDE3"/>
<dbReference type="PANTHER" id="PTHR12335:SF3">
    <property type="entry name" value="IP11896P"/>
    <property type="match status" value="1"/>
</dbReference>
<dbReference type="AlphaFoldDB" id="A0A482XDE3"/>
<dbReference type="GO" id="GO:0005886">
    <property type="term" value="C:plasma membrane"/>
    <property type="evidence" value="ECO:0007669"/>
    <property type="project" value="TreeGrafter"/>
</dbReference>
<keyword evidence="1" id="KW-1133">Transmembrane helix</keyword>
<dbReference type="GO" id="GO:0002028">
    <property type="term" value="P:regulation of sodium ion transport"/>
    <property type="evidence" value="ECO:0007669"/>
    <property type="project" value="TreeGrafter"/>
</dbReference>
<accession>A0A482XDE3</accession>
<dbReference type="InParanoid" id="A0A482XDE3"/>
<dbReference type="OrthoDB" id="6349518at2759"/>
<evidence type="ECO:0000256" key="1">
    <source>
        <dbReference type="SAM" id="Phobius"/>
    </source>
</evidence>
<keyword evidence="3" id="KW-1185">Reference proteome</keyword>
<dbReference type="FunCoup" id="A0A482XDE3">
    <property type="interactions" value="29"/>
</dbReference>
<dbReference type="EMBL" id="QKKF02012640">
    <property type="protein sequence ID" value="RZF43550.1"/>
    <property type="molecule type" value="Genomic_DNA"/>
</dbReference>
<dbReference type="InterPro" id="IPR031578">
    <property type="entry name" value="TipE"/>
</dbReference>
<keyword evidence="1" id="KW-0472">Membrane</keyword>
<dbReference type="SMR" id="A0A482XDE3"/>
<feature type="transmembrane region" description="Helical" evidence="1">
    <location>
        <begin position="21"/>
        <end position="45"/>
    </location>
</feature>
<comment type="caution">
    <text evidence="2">The sequence shown here is derived from an EMBL/GenBank/DDBJ whole genome shotgun (WGS) entry which is preliminary data.</text>
</comment>